<feature type="compositionally biased region" description="Polar residues" evidence="1">
    <location>
        <begin position="1"/>
        <end position="18"/>
    </location>
</feature>
<feature type="region of interest" description="Disordered" evidence="1">
    <location>
        <begin position="1"/>
        <end position="29"/>
    </location>
</feature>
<reference evidence="3" key="1">
    <citation type="submission" date="2016-11" db="EMBL/GenBank/DDBJ databases">
        <authorList>
            <person name="Jaros S."/>
            <person name="Januszkiewicz K."/>
            <person name="Wedrychowicz H."/>
        </authorList>
    </citation>
    <scope>NUCLEOTIDE SEQUENCE [LARGE SCALE GENOMIC DNA]</scope>
    <source>
        <strain evidence="3">CGMCC 4.3555</strain>
    </source>
</reference>
<name>A0A9X8MXQ7_9ACTN</name>
<protein>
    <recommendedName>
        <fullName evidence="4">PASTA domain-containing protein</fullName>
    </recommendedName>
</protein>
<comment type="caution">
    <text evidence="2">The sequence shown here is derived from an EMBL/GenBank/DDBJ whole genome shotgun (WGS) entry which is preliminary data.</text>
</comment>
<dbReference type="AlphaFoldDB" id="A0A9X8MXQ7"/>
<evidence type="ECO:0000256" key="1">
    <source>
        <dbReference type="SAM" id="MobiDB-lite"/>
    </source>
</evidence>
<evidence type="ECO:0008006" key="4">
    <source>
        <dbReference type="Google" id="ProtNLM"/>
    </source>
</evidence>
<evidence type="ECO:0000313" key="2">
    <source>
        <dbReference type="EMBL" id="SHM21746.1"/>
    </source>
</evidence>
<organism evidence="2 3">
    <name type="scientific">Streptomyces yunnanensis</name>
    <dbReference type="NCBI Taxonomy" id="156453"/>
    <lineage>
        <taxon>Bacteria</taxon>
        <taxon>Bacillati</taxon>
        <taxon>Actinomycetota</taxon>
        <taxon>Actinomycetes</taxon>
        <taxon>Kitasatosporales</taxon>
        <taxon>Streptomycetaceae</taxon>
        <taxon>Streptomyces</taxon>
    </lineage>
</organism>
<dbReference type="Proteomes" id="UP000184388">
    <property type="component" value="Unassembled WGS sequence"/>
</dbReference>
<proteinExistence type="predicted"/>
<dbReference type="EMBL" id="FRBK01000009">
    <property type="protein sequence ID" value="SHM21746.1"/>
    <property type="molecule type" value="Genomic_DNA"/>
</dbReference>
<evidence type="ECO:0000313" key="3">
    <source>
        <dbReference type="Proteomes" id="UP000184388"/>
    </source>
</evidence>
<accession>A0A9X8MXQ7</accession>
<sequence length="132" mass="14036">MNNTHIPNTTDNPANSRTRAGIPRRTGPLRHTLLTPLAIATLTLATLAATGPAHADGGTMPHVSGKGLVTAYQALGYDTAVQLKDGRGARRHVLWPSNWKVCDQHPRPGSPLPPRAITLTVVKTHESCGDGR</sequence>
<gene>
    <name evidence="2" type="ORF">SAMN05216268_109146</name>
</gene>